<dbReference type="RefSeq" id="WP_069109075.1">
    <property type="nucleotide sequence ID" value="NZ_FNUC01000004.1"/>
</dbReference>
<feature type="transmembrane region" description="Helical" evidence="2">
    <location>
        <begin position="84"/>
        <end position="105"/>
    </location>
</feature>
<keyword evidence="4" id="KW-1185">Reference proteome</keyword>
<name>A0A1H5PPY7_9ACTN</name>
<proteinExistence type="predicted"/>
<dbReference type="Proteomes" id="UP000181980">
    <property type="component" value="Unassembled WGS sequence"/>
</dbReference>
<feature type="region of interest" description="Disordered" evidence="1">
    <location>
        <begin position="109"/>
        <end position="137"/>
    </location>
</feature>
<evidence type="ECO:0000256" key="2">
    <source>
        <dbReference type="SAM" id="Phobius"/>
    </source>
</evidence>
<dbReference type="AlphaFoldDB" id="A0A1H5PPY7"/>
<accession>A0A1H5PPY7</accession>
<evidence type="ECO:0000256" key="1">
    <source>
        <dbReference type="SAM" id="MobiDB-lite"/>
    </source>
</evidence>
<dbReference type="OrthoDB" id="4870234at2"/>
<keyword evidence="2" id="KW-0812">Transmembrane</keyword>
<dbReference type="EMBL" id="FNUC01000004">
    <property type="protein sequence ID" value="SEF15890.1"/>
    <property type="molecule type" value="Genomic_DNA"/>
</dbReference>
<dbReference type="Pfam" id="PF07332">
    <property type="entry name" value="Phage_holin_3_6"/>
    <property type="match status" value="1"/>
</dbReference>
<dbReference type="STRING" id="561176.SAMN04488561_5121"/>
<evidence type="ECO:0000313" key="4">
    <source>
        <dbReference type="Proteomes" id="UP000181980"/>
    </source>
</evidence>
<gene>
    <name evidence="3" type="ORF">SAMN04488561_5121</name>
</gene>
<protein>
    <submittedName>
        <fullName evidence="3">Putative Holin-X, holin superfamily III</fullName>
    </submittedName>
</protein>
<evidence type="ECO:0000313" key="3">
    <source>
        <dbReference type="EMBL" id="SEF15890.1"/>
    </source>
</evidence>
<keyword evidence="2" id="KW-0472">Membrane</keyword>
<dbReference type="SUPFAM" id="SSF103473">
    <property type="entry name" value="MFS general substrate transporter"/>
    <property type="match status" value="1"/>
</dbReference>
<organism evidence="3 4">
    <name type="scientific">Jiangella alba</name>
    <dbReference type="NCBI Taxonomy" id="561176"/>
    <lineage>
        <taxon>Bacteria</taxon>
        <taxon>Bacillati</taxon>
        <taxon>Actinomycetota</taxon>
        <taxon>Actinomycetes</taxon>
        <taxon>Jiangellales</taxon>
        <taxon>Jiangellaceae</taxon>
        <taxon>Jiangella</taxon>
    </lineage>
</organism>
<keyword evidence="2" id="KW-1133">Transmembrane helix</keyword>
<sequence>MAATGTTRSQDDHSVAELVREFSTQTSHLIRDELRLAQAEMSVKAKHAGIGVGLFGGAGLLAFFGVGALVTAAIAALALTSLDVWAAALIVAAVLFLLAGVAALIGRGETKQASPTPDRTVENVKRDVEELKEGRHR</sequence>
<dbReference type="InterPro" id="IPR009937">
    <property type="entry name" value="Phage_holin_3_6"/>
</dbReference>
<feature type="transmembrane region" description="Helical" evidence="2">
    <location>
        <begin position="50"/>
        <end position="78"/>
    </location>
</feature>
<dbReference type="InterPro" id="IPR036259">
    <property type="entry name" value="MFS_trans_sf"/>
</dbReference>
<feature type="compositionally biased region" description="Basic and acidic residues" evidence="1">
    <location>
        <begin position="119"/>
        <end position="137"/>
    </location>
</feature>
<reference evidence="4" key="1">
    <citation type="submission" date="2016-10" db="EMBL/GenBank/DDBJ databases">
        <authorList>
            <person name="Varghese N."/>
            <person name="Submissions S."/>
        </authorList>
    </citation>
    <scope>NUCLEOTIDE SEQUENCE [LARGE SCALE GENOMIC DNA]</scope>
    <source>
        <strain evidence="4">DSM 45237</strain>
    </source>
</reference>